<name>A0A6I8V9R9_DROPS</name>
<dbReference type="AlphaFoldDB" id="A0A6I8V9R9"/>
<sequence length="101" mass="11175">MWSPQSYASTNWCRSGLLISFVDPHFQSLYESQSGDSPVRHLQPGSAHSVALCGWPGQHAQLLCQVDTSRAASFVVAPRDLRQQCAQPQPRRRIGEPSAEL</sequence>
<dbReference type="InParanoid" id="A0A6I8V9R9"/>
<dbReference type="Proteomes" id="UP000001819">
    <property type="component" value="Chromosome 4"/>
</dbReference>
<evidence type="ECO:0000313" key="2">
    <source>
        <dbReference type="RefSeq" id="XP_015036758.2"/>
    </source>
</evidence>
<proteinExistence type="predicted"/>
<gene>
    <name evidence="2" type="primary">LOC6902667</name>
</gene>
<organism evidence="1 2">
    <name type="scientific">Drosophila pseudoobscura pseudoobscura</name>
    <name type="common">Fruit fly</name>
    <dbReference type="NCBI Taxonomy" id="46245"/>
    <lineage>
        <taxon>Eukaryota</taxon>
        <taxon>Metazoa</taxon>
        <taxon>Ecdysozoa</taxon>
        <taxon>Arthropoda</taxon>
        <taxon>Hexapoda</taxon>
        <taxon>Insecta</taxon>
        <taxon>Pterygota</taxon>
        <taxon>Neoptera</taxon>
        <taxon>Endopterygota</taxon>
        <taxon>Diptera</taxon>
        <taxon>Brachycera</taxon>
        <taxon>Muscomorpha</taxon>
        <taxon>Ephydroidea</taxon>
        <taxon>Drosophilidae</taxon>
        <taxon>Drosophila</taxon>
        <taxon>Sophophora</taxon>
    </lineage>
</organism>
<keyword evidence="1" id="KW-1185">Reference proteome</keyword>
<dbReference type="KEGG" id="dpo:6902667"/>
<evidence type="ECO:0000313" key="1">
    <source>
        <dbReference type="Proteomes" id="UP000001819"/>
    </source>
</evidence>
<reference evidence="2" key="1">
    <citation type="submission" date="2025-08" db="UniProtKB">
        <authorList>
            <consortium name="RefSeq"/>
        </authorList>
    </citation>
    <scope>IDENTIFICATION</scope>
    <source>
        <strain evidence="2">MV-25-SWS-2005</strain>
        <tissue evidence="2">Whole body</tissue>
    </source>
</reference>
<protein>
    <submittedName>
        <fullName evidence="2">Uncharacterized protein</fullName>
    </submittedName>
</protein>
<dbReference type="RefSeq" id="XP_015036758.2">
    <property type="nucleotide sequence ID" value="XM_015181272.2"/>
</dbReference>
<accession>A0A6I8V9R9</accession>